<evidence type="ECO:0000313" key="1">
    <source>
        <dbReference type="EMBL" id="MDU9693901.1"/>
    </source>
</evidence>
<comment type="caution">
    <text evidence="1">The sequence shown here is derived from an EMBL/GenBank/DDBJ whole genome shotgun (WGS) entry which is preliminary data.</text>
</comment>
<sequence>MNFTLENKNPKEKMFIKFNKAGYEDMTSLYLSSGLREFIKYLEMDYIELGYNLDYKVLAVKINRTKGLRVCNDNGKLKAAVATTTLLRYLINLLPEIKLCTTYNLVKVDKDILAMNTSLIDAKKVNPKNLCFTWIEENRYKRKKTQFNKVY</sequence>
<dbReference type="RefSeq" id="WP_316911118.1">
    <property type="nucleotide sequence ID" value="NZ_JAPTGD010000002.1"/>
</dbReference>
<reference evidence="1" key="1">
    <citation type="journal article" date="2022" name="J Environ Chem Eng">
        <title>Biodegradation of petroleum oil using a constructed nonpathogenic and heavy metal-tolerant bacterial consortium isolated from marine sponges.</title>
        <authorList>
            <person name="Dechsakulwatana C."/>
            <person name="Rungsihiranrut A."/>
            <person name="Muangchinda C."/>
            <person name="Ningthoujam R."/>
            <person name="Klankeo P."/>
            <person name="Pinyakong O."/>
        </authorList>
    </citation>
    <scope>NUCLEOTIDE SEQUENCE</scope>
    <source>
        <strain evidence="1">TL01-2</strain>
    </source>
</reference>
<protein>
    <submittedName>
        <fullName evidence="1">Uncharacterized protein</fullName>
    </submittedName>
</protein>
<organism evidence="1 2">
    <name type="scientific">Priestia aryabhattai</name>
    <name type="common">Bacillus aryabhattai</name>
    <dbReference type="NCBI Taxonomy" id="412384"/>
    <lineage>
        <taxon>Bacteria</taxon>
        <taxon>Bacillati</taxon>
        <taxon>Bacillota</taxon>
        <taxon>Bacilli</taxon>
        <taxon>Bacillales</taxon>
        <taxon>Bacillaceae</taxon>
        <taxon>Priestia</taxon>
    </lineage>
</organism>
<dbReference type="AlphaFoldDB" id="A0AAX6NDC0"/>
<accession>A0AAX6NDC0</accession>
<reference evidence="1" key="2">
    <citation type="submission" date="2022-12" db="EMBL/GenBank/DDBJ databases">
        <authorList>
            <person name="Dechsakulwatana C."/>
            <person name="Rungsihiranrut A."/>
            <person name="Muangchinda C."/>
            <person name="Ningthoujam R."/>
            <person name="Klankeo P."/>
            <person name="Pinyakong O."/>
        </authorList>
    </citation>
    <scope>NUCLEOTIDE SEQUENCE</scope>
    <source>
        <strain evidence="1">TL01-2</strain>
    </source>
</reference>
<dbReference type="EMBL" id="JAPTGD010000002">
    <property type="protein sequence ID" value="MDU9693901.1"/>
    <property type="molecule type" value="Genomic_DNA"/>
</dbReference>
<dbReference type="Proteomes" id="UP001269400">
    <property type="component" value="Unassembled WGS sequence"/>
</dbReference>
<proteinExistence type="predicted"/>
<evidence type="ECO:0000313" key="2">
    <source>
        <dbReference type="Proteomes" id="UP001269400"/>
    </source>
</evidence>
<gene>
    <name evidence="1" type="ORF">O0Q50_22225</name>
</gene>
<name>A0AAX6NDC0_PRIAR</name>